<dbReference type="Gene3D" id="1.20.58.1700">
    <property type="match status" value="1"/>
</dbReference>
<comment type="caution">
    <text evidence="5">The sequence shown here is derived from an EMBL/GenBank/DDBJ whole genome shotgun (WGS) entry which is preliminary data.</text>
</comment>
<dbReference type="InterPro" id="IPR000868">
    <property type="entry name" value="Isochorismatase-like_dom"/>
</dbReference>
<accession>A0A9N9U7N6</accession>
<gene>
    <name evidence="5" type="ORF">CBYS24578_00015662</name>
</gene>
<dbReference type="Proteomes" id="UP000754883">
    <property type="component" value="Unassembled WGS sequence"/>
</dbReference>
<feature type="domain" description="Amidase" evidence="4">
    <location>
        <begin position="282"/>
        <end position="716"/>
    </location>
</feature>
<dbReference type="Gene3D" id="3.40.50.850">
    <property type="entry name" value="Isochorismatase-like"/>
    <property type="match status" value="1"/>
</dbReference>
<name>A0A9N9U7N6_9HYPO</name>
<feature type="compositionally biased region" description="Basic and acidic residues" evidence="2">
    <location>
        <begin position="84"/>
        <end position="108"/>
    </location>
</feature>
<feature type="region of interest" description="Disordered" evidence="2">
    <location>
        <begin position="84"/>
        <end position="116"/>
    </location>
</feature>
<dbReference type="InterPro" id="IPR036928">
    <property type="entry name" value="AS_sf"/>
</dbReference>
<dbReference type="OrthoDB" id="167809at2759"/>
<dbReference type="GO" id="GO:0003824">
    <property type="term" value="F:catalytic activity"/>
    <property type="evidence" value="ECO:0007669"/>
    <property type="project" value="InterPro"/>
</dbReference>
<dbReference type="PANTHER" id="PTHR11895">
    <property type="entry name" value="TRANSAMIDASE"/>
    <property type="match status" value="1"/>
</dbReference>
<evidence type="ECO:0000313" key="5">
    <source>
        <dbReference type="EMBL" id="CAG9982164.1"/>
    </source>
</evidence>
<reference evidence="6" key="1">
    <citation type="submission" date="2019-06" db="EMBL/GenBank/DDBJ databases">
        <authorList>
            <person name="Broberg M."/>
        </authorList>
    </citation>
    <scope>NUCLEOTIDE SEQUENCE [LARGE SCALE GENOMIC DNA]</scope>
</reference>
<keyword evidence="6" id="KW-1185">Reference proteome</keyword>
<dbReference type="SUPFAM" id="SSF52499">
    <property type="entry name" value="Isochorismatase-like hydrolases"/>
    <property type="match status" value="1"/>
</dbReference>
<dbReference type="Pfam" id="PF00857">
    <property type="entry name" value="Isochorismatase"/>
    <property type="match status" value="1"/>
</dbReference>
<dbReference type="SUPFAM" id="SSF75304">
    <property type="entry name" value="Amidase signature (AS) enzymes"/>
    <property type="match status" value="1"/>
</dbReference>
<evidence type="ECO:0000256" key="1">
    <source>
        <dbReference type="ARBA" id="ARBA00006336"/>
    </source>
</evidence>
<evidence type="ECO:0000313" key="6">
    <source>
        <dbReference type="Proteomes" id="UP000754883"/>
    </source>
</evidence>
<dbReference type="PANTHER" id="PTHR11895:SF169">
    <property type="entry name" value="GLUTAMYL-TRNA(GLN) AMIDOTRANSFERASE"/>
    <property type="match status" value="1"/>
</dbReference>
<dbReference type="InterPro" id="IPR023631">
    <property type="entry name" value="Amidase_dom"/>
</dbReference>
<dbReference type="Pfam" id="PF01425">
    <property type="entry name" value="Amidase"/>
    <property type="match status" value="1"/>
</dbReference>
<dbReference type="InterPro" id="IPR000120">
    <property type="entry name" value="Amidase"/>
</dbReference>
<organism evidence="5 6">
    <name type="scientific">Clonostachys byssicola</name>
    <dbReference type="NCBI Taxonomy" id="160290"/>
    <lineage>
        <taxon>Eukaryota</taxon>
        <taxon>Fungi</taxon>
        <taxon>Dikarya</taxon>
        <taxon>Ascomycota</taxon>
        <taxon>Pezizomycotina</taxon>
        <taxon>Sordariomycetes</taxon>
        <taxon>Hypocreomycetidae</taxon>
        <taxon>Hypocreales</taxon>
        <taxon>Bionectriaceae</taxon>
        <taxon>Clonostachys</taxon>
    </lineage>
</organism>
<sequence>MNSPSASSFALKTAKPYQFRFDPTTTALAIIDVQRDFVDPKGFGSVQCGDDEVFASVRNVVPVIKKVLDTSRALGLHVVHTREGHKPDLSDLSSSKKERQMNAPDGHHGTGIGDQGPMGRLLVRGEYGHDIVDELKPLPEEIVIDKPGKGSFWATDLHRALMARGVTHLILCGVTTECCVTTTAREANDRGFECCILRDGTGGFNPAFVANSLDMISSYDGLFGFTAESEEFLALGPALITDVTTPPITPPDIANINLDFESLRQLYKGRAFHPPDVMQSVLSRIKDYEQTNPNVWIHLRNEQEIMADAEVLRQTYSDVPTEKLPLLYGVPFAVKDNIDVAHLPTTAACPEYKYVPTESAPVVSLLVAAGAILIGKTNMDQLATGLSGCRSPYGNLRSVYGNGRISGGSSSGSGVAVAAKLITFALGTDTAGSGRVPAALNGIVGFKPTKGTISARGVVPACRSLDTVSIFSETVQDARKVWHILDQPDDDDVFSKDRKALPLSLSNYHGVPGNFAFCTPPESALKSVLPEYRRCFDAAITAMESISSKKRTCLSDEAYEPFNTATELLYKGTLVQERIASIGYEFLSQKMETLHPTIKTLFQDVFNRNEPAWKVFQDQALQKEATRKAERLFGLGHLRDVSDAFDVLVVPTVGCHPTIEEMEAEPLTLNAQLGTFTHFANVLDLCAISVPFGWTDGGLPFGLGLIAGKGMDGRLLDIARTIEAKMNRKQ</sequence>
<proteinExistence type="inferred from homology"/>
<dbReference type="Gene3D" id="3.90.1300.10">
    <property type="entry name" value="Amidase signature (AS) domain"/>
    <property type="match status" value="1"/>
</dbReference>
<feature type="domain" description="Isochorismatase-like" evidence="3">
    <location>
        <begin position="26"/>
        <end position="217"/>
    </location>
</feature>
<dbReference type="InterPro" id="IPR036380">
    <property type="entry name" value="Isochorismatase-like_sf"/>
</dbReference>
<dbReference type="AlphaFoldDB" id="A0A9N9U7N6"/>
<evidence type="ECO:0000256" key="2">
    <source>
        <dbReference type="SAM" id="MobiDB-lite"/>
    </source>
</evidence>
<dbReference type="EMBL" id="CABFNO020001339">
    <property type="protein sequence ID" value="CAG9982164.1"/>
    <property type="molecule type" value="Genomic_DNA"/>
</dbReference>
<evidence type="ECO:0000259" key="4">
    <source>
        <dbReference type="Pfam" id="PF01425"/>
    </source>
</evidence>
<comment type="similarity">
    <text evidence="1">Belongs to the isochorismatase family.</text>
</comment>
<dbReference type="CDD" id="cd00431">
    <property type="entry name" value="cysteine_hydrolases"/>
    <property type="match status" value="1"/>
</dbReference>
<evidence type="ECO:0000259" key="3">
    <source>
        <dbReference type="Pfam" id="PF00857"/>
    </source>
</evidence>
<protein>
    <submittedName>
        <fullName evidence="5">Uncharacterized protein</fullName>
    </submittedName>
</protein>
<reference evidence="5 6" key="2">
    <citation type="submission" date="2021-10" db="EMBL/GenBank/DDBJ databases">
        <authorList>
            <person name="Piombo E."/>
        </authorList>
    </citation>
    <scope>NUCLEOTIDE SEQUENCE [LARGE SCALE GENOMIC DNA]</scope>
</reference>